<name>A0AAF0TD28_SOLVR</name>
<organism evidence="3 4">
    <name type="scientific">Solanum verrucosum</name>
    <dbReference type="NCBI Taxonomy" id="315347"/>
    <lineage>
        <taxon>Eukaryota</taxon>
        <taxon>Viridiplantae</taxon>
        <taxon>Streptophyta</taxon>
        <taxon>Embryophyta</taxon>
        <taxon>Tracheophyta</taxon>
        <taxon>Spermatophyta</taxon>
        <taxon>Magnoliopsida</taxon>
        <taxon>eudicotyledons</taxon>
        <taxon>Gunneridae</taxon>
        <taxon>Pentapetalae</taxon>
        <taxon>asterids</taxon>
        <taxon>lamiids</taxon>
        <taxon>Solanales</taxon>
        <taxon>Solanaceae</taxon>
        <taxon>Solanoideae</taxon>
        <taxon>Solaneae</taxon>
        <taxon>Solanum</taxon>
    </lineage>
</organism>
<feature type="region of interest" description="Disordered" evidence="1">
    <location>
        <begin position="221"/>
        <end position="289"/>
    </location>
</feature>
<gene>
    <name evidence="3" type="ORF">MTR67_002170</name>
</gene>
<dbReference type="Pfam" id="PF03732">
    <property type="entry name" value="Retrotrans_gag"/>
    <property type="match status" value="1"/>
</dbReference>
<feature type="compositionally biased region" description="Basic and acidic residues" evidence="1">
    <location>
        <begin position="221"/>
        <end position="232"/>
    </location>
</feature>
<reference evidence="3" key="1">
    <citation type="submission" date="2023-08" db="EMBL/GenBank/DDBJ databases">
        <title>A de novo genome assembly of Solanum verrucosum Schlechtendal, a Mexican diploid species geographically isolated from the other diploid A-genome species in potato relatives.</title>
        <authorList>
            <person name="Hosaka K."/>
        </authorList>
    </citation>
    <scope>NUCLEOTIDE SEQUENCE</scope>
    <source>
        <tissue evidence="3">Young leaves</tissue>
    </source>
</reference>
<feature type="domain" description="Retrotransposon gag" evidence="2">
    <location>
        <begin position="153"/>
        <end position="211"/>
    </location>
</feature>
<protein>
    <recommendedName>
        <fullName evidence="2">Retrotransposon gag domain-containing protein</fullName>
    </recommendedName>
</protein>
<feature type="compositionally biased region" description="Polar residues" evidence="1">
    <location>
        <begin position="256"/>
        <end position="265"/>
    </location>
</feature>
<accession>A0AAF0TD28</accession>
<dbReference type="EMBL" id="CP133612">
    <property type="protein sequence ID" value="WMV08785.1"/>
    <property type="molecule type" value="Genomic_DNA"/>
</dbReference>
<evidence type="ECO:0000256" key="1">
    <source>
        <dbReference type="SAM" id="MobiDB-lite"/>
    </source>
</evidence>
<proteinExistence type="predicted"/>
<evidence type="ECO:0000313" key="4">
    <source>
        <dbReference type="Proteomes" id="UP001234989"/>
    </source>
</evidence>
<dbReference type="AlphaFoldDB" id="A0AAF0TD28"/>
<dbReference type="InterPro" id="IPR005162">
    <property type="entry name" value="Retrotrans_gag_dom"/>
</dbReference>
<dbReference type="Proteomes" id="UP001234989">
    <property type="component" value="Chromosome 1"/>
</dbReference>
<evidence type="ECO:0000259" key="2">
    <source>
        <dbReference type="Pfam" id="PF03732"/>
    </source>
</evidence>
<sequence length="289" mass="33111">MSPHVPRTDTYYSFIPFSFSDVMYGLRPNHFSYDVLDDLMRLMLDFRFVKLFDPKRNITPRYTLDHDKLGIQSARFRKDMAPQRAYIWSNLNENVEREAPQALQEAPQVPINPLAEKETNAEFRADFQLLAQANIEVMVPMNPNGGSEATRAKLATYQLKGVAHVLFNQWKEERAVDVGPLDWKKCKGAFLYRFFPHYRREANEMDISNLMIHAQQLEEEKLKEKSREENKAKSGVGDFSHSRFDGHGRSKFQKMFSGQGSSNASAPKFSKERVSNPKPQGGNGSSVPA</sequence>
<keyword evidence="4" id="KW-1185">Reference proteome</keyword>
<evidence type="ECO:0000313" key="3">
    <source>
        <dbReference type="EMBL" id="WMV08785.1"/>
    </source>
</evidence>